<evidence type="ECO:0000313" key="7">
    <source>
        <dbReference type="Proteomes" id="UP000092445"/>
    </source>
</evidence>
<organism evidence="6 7">
    <name type="scientific">Glossina pallidipes</name>
    <name type="common">Tsetse fly</name>
    <dbReference type="NCBI Taxonomy" id="7398"/>
    <lineage>
        <taxon>Eukaryota</taxon>
        <taxon>Metazoa</taxon>
        <taxon>Ecdysozoa</taxon>
        <taxon>Arthropoda</taxon>
        <taxon>Hexapoda</taxon>
        <taxon>Insecta</taxon>
        <taxon>Pterygota</taxon>
        <taxon>Neoptera</taxon>
        <taxon>Endopterygota</taxon>
        <taxon>Diptera</taxon>
        <taxon>Brachycera</taxon>
        <taxon>Muscomorpha</taxon>
        <taxon>Hippoboscoidea</taxon>
        <taxon>Glossinidae</taxon>
        <taxon>Glossina</taxon>
    </lineage>
</organism>
<keyword evidence="7" id="KW-1185">Reference proteome</keyword>
<dbReference type="Pfam" id="PF00589">
    <property type="entry name" value="Phage_integrase"/>
    <property type="match status" value="1"/>
</dbReference>
<dbReference type="PANTHER" id="PTHR30629:SF2">
    <property type="entry name" value="PROPHAGE INTEGRASE INTS-RELATED"/>
    <property type="match status" value="1"/>
</dbReference>
<evidence type="ECO:0000256" key="2">
    <source>
        <dbReference type="ARBA" id="ARBA00022908"/>
    </source>
</evidence>
<dbReference type="InterPro" id="IPR006379">
    <property type="entry name" value="HAD-SF_hydro_IIB"/>
</dbReference>
<dbReference type="InterPro" id="IPR011010">
    <property type="entry name" value="DNA_brk_join_enz"/>
</dbReference>
<evidence type="ECO:0000259" key="5">
    <source>
        <dbReference type="Pfam" id="PF00589"/>
    </source>
</evidence>
<comment type="similarity">
    <text evidence="1">Belongs to the 'phage' integrase family.</text>
</comment>
<dbReference type="SUPFAM" id="SSF56784">
    <property type="entry name" value="HAD-like"/>
    <property type="match status" value="1"/>
</dbReference>
<dbReference type="PANTHER" id="PTHR30629">
    <property type="entry name" value="PROPHAGE INTEGRASE"/>
    <property type="match status" value="1"/>
</dbReference>
<keyword evidence="3" id="KW-0238">DNA-binding</keyword>
<dbReference type="Proteomes" id="UP000092445">
    <property type="component" value="Unassembled WGS sequence"/>
</dbReference>
<protein>
    <recommendedName>
        <fullName evidence="5">Tyr recombinase domain-containing protein</fullName>
    </recommendedName>
</protein>
<reference evidence="6" key="2">
    <citation type="submission" date="2020-05" db="UniProtKB">
        <authorList>
            <consortium name="EnsemblMetazoa"/>
        </authorList>
    </citation>
    <scope>IDENTIFICATION</scope>
    <source>
        <strain evidence="6">IAEA</strain>
    </source>
</reference>
<dbReference type="SUPFAM" id="SSF56349">
    <property type="entry name" value="DNA breaking-rejoining enzymes"/>
    <property type="match status" value="1"/>
</dbReference>
<dbReference type="AlphaFoldDB" id="A0A1A9Z0P8"/>
<proteinExistence type="inferred from homology"/>
<name>A0A1A9Z0P8_GLOPL</name>
<dbReference type="STRING" id="7398.A0A1A9Z0P8"/>
<dbReference type="GO" id="GO:0006310">
    <property type="term" value="P:DNA recombination"/>
    <property type="evidence" value="ECO:0007669"/>
    <property type="project" value="UniProtKB-KW"/>
</dbReference>
<dbReference type="EnsemblMetazoa" id="GPAI000443-RA">
    <property type="protein sequence ID" value="GPAI000443-PA"/>
    <property type="gene ID" value="GPAI000443"/>
</dbReference>
<dbReference type="NCBIfam" id="TIGR01484">
    <property type="entry name" value="HAD-SF-IIB"/>
    <property type="match status" value="1"/>
</dbReference>
<accession>A0A1A9Z0P8</accession>
<evidence type="ECO:0000256" key="3">
    <source>
        <dbReference type="ARBA" id="ARBA00023125"/>
    </source>
</evidence>
<evidence type="ECO:0000313" key="6">
    <source>
        <dbReference type="EnsemblMetazoa" id="GPAI000443-PA"/>
    </source>
</evidence>
<dbReference type="InterPro" id="IPR036412">
    <property type="entry name" value="HAD-like_sf"/>
</dbReference>
<dbReference type="Gene3D" id="3.40.50.1000">
    <property type="entry name" value="HAD superfamily/HAD-like"/>
    <property type="match status" value="1"/>
</dbReference>
<evidence type="ECO:0000256" key="1">
    <source>
        <dbReference type="ARBA" id="ARBA00008857"/>
    </source>
</evidence>
<sequence length="421" mass="47449">MGRKRLNPEHNKLPNRVYTNGYSYVWKPTSSESITLTPIKDGIAAVWKKYEEVVNQARKPITFSQLWEKFISSAYFIELKPRTQQDYMQHQKKLFSVFGEMKADGIKPEHVREFMDKRGLQSKTQATHEMASMSRVYRWGYERGYVKGNPCAGVMKFKAVKRDRHITDEEYLAIYRAADDIVKIAMEIAYLCAARLSDVLGMKWQQITEQGIFIQQGKTGIKQIKAWTPRLQAAIDHAKGFSTPADVTSAVIMRQHNRHYSKRGFSNRWMEARSKAAAQLGYDLDCTFYDLKAKGISDYKGKAASWTPVSQYLKQAENSMPSLTDPLLVITDLDGSLLDHHTYSWQPAAPWLAKLKANGIPIVICSSKTTAEIVTLQAQMGLVGSPFIAENGAAVQLDAHWPNAQASVGGFAGRTTPPCVR</sequence>
<dbReference type="Gene3D" id="1.10.150.130">
    <property type="match status" value="1"/>
</dbReference>
<dbReference type="GO" id="GO:0015074">
    <property type="term" value="P:DNA integration"/>
    <property type="evidence" value="ECO:0007669"/>
    <property type="project" value="UniProtKB-KW"/>
</dbReference>
<dbReference type="InterPro" id="IPR013762">
    <property type="entry name" value="Integrase-like_cat_sf"/>
</dbReference>
<keyword evidence="2" id="KW-0229">DNA integration</keyword>
<dbReference type="GO" id="GO:0003677">
    <property type="term" value="F:DNA binding"/>
    <property type="evidence" value="ECO:0007669"/>
    <property type="project" value="UniProtKB-KW"/>
</dbReference>
<keyword evidence="4" id="KW-0233">DNA recombination</keyword>
<reference evidence="7" key="1">
    <citation type="submission" date="2014-03" db="EMBL/GenBank/DDBJ databases">
        <authorList>
            <person name="Aksoy S."/>
            <person name="Warren W."/>
            <person name="Wilson R.K."/>
        </authorList>
    </citation>
    <scope>NUCLEOTIDE SEQUENCE [LARGE SCALE GENOMIC DNA]</scope>
    <source>
        <strain evidence="7">IAEA</strain>
    </source>
</reference>
<dbReference type="InterPro" id="IPR010998">
    <property type="entry name" value="Integrase_recombinase_N"/>
</dbReference>
<dbReference type="VEuPathDB" id="VectorBase:GPAI000443"/>
<dbReference type="InterPro" id="IPR050808">
    <property type="entry name" value="Phage_Integrase"/>
</dbReference>
<dbReference type="InterPro" id="IPR002104">
    <property type="entry name" value="Integrase_catalytic"/>
</dbReference>
<dbReference type="InterPro" id="IPR023214">
    <property type="entry name" value="HAD_sf"/>
</dbReference>
<evidence type="ECO:0000256" key="4">
    <source>
        <dbReference type="ARBA" id="ARBA00023172"/>
    </source>
</evidence>
<dbReference type="Gene3D" id="1.10.443.10">
    <property type="entry name" value="Intergrase catalytic core"/>
    <property type="match status" value="1"/>
</dbReference>
<dbReference type="Pfam" id="PF08282">
    <property type="entry name" value="Hydrolase_3"/>
    <property type="match status" value="1"/>
</dbReference>
<feature type="domain" description="Tyr recombinase" evidence="5">
    <location>
        <begin position="166"/>
        <end position="277"/>
    </location>
</feature>